<evidence type="ECO:0000313" key="3">
    <source>
        <dbReference type="Proteomes" id="UP000076603"/>
    </source>
</evidence>
<gene>
    <name evidence="2" type="ORF">CLMAG_29630</name>
</gene>
<protein>
    <recommendedName>
        <fullName evidence="1">DUF7852 domain-containing protein</fullName>
    </recommendedName>
</protein>
<accession>A0A161WHP0</accession>
<dbReference type="EMBL" id="LWAE01000003">
    <property type="protein sequence ID" value="KZL91205.1"/>
    <property type="molecule type" value="Genomic_DNA"/>
</dbReference>
<keyword evidence="3" id="KW-1185">Reference proteome</keyword>
<dbReference type="Proteomes" id="UP000076603">
    <property type="component" value="Unassembled WGS sequence"/>
</dbReference>
<dbReference type="RefSeq" id="WP_082831936.1">
    <property type="nucleotide sequence ID" value="NZ_FQXL01000027.1"/>
</dbReference>
<comment type="caution">
    <text evidence="2">The sequence shown here is derived from an EMBL/GenBank/DDBJ whole genome shotgun (WGS) entry which is preliminary data.</text>
</comment>
<dbReference type="Pfam" id="PF25250">
    <property type="entry name" value="DUF7852"/>
    <property type="match status" value="1"/>
</dbReference>
<dbReference type="PATRIC" id="fig|1121326.3.peg.2986"/>
<evidence type="ECO:0000259" key="1">
    <source>
        <dbReference type="Pfam" id="PF25250"/>
    </source>
</evidence>
<name>A0A161WHP0_9CLOT</name>
<feature type="domain" description="DUF7852" evidence="1">
    <location>
        <begin position="67"/>
        <end position="141"/>
    </location>
</feature>
<evidence type="ECO:0000313" key="2">
    <source>
        <dbReference type="EMBL" id="KZL91205.1"/>
    </source>
</evidence>
<dbReference type="AlphaFoldDB" id="A0A161WHP0"/>
<organism evidence="2 3">
    <name type="scientific">Clostridium magnum DSM 2767</name>
    <dbReference type="NCBI Taxonomy" id="1121326"/>
    <lineage>
        <taxon>Bacteria</taxon>
        <taxon>Bacillati</taxon>
        <taxon>Bacillota</taxon>
        <taxon>Clostridia</taxon>
        <taxon>Eubacteriales</taxon>
        <taxon>Clostridiaceae</taxon>
        <taxon>Clostridium</taxon>
    </lineage>
</organism>
<dbReference type="OrthoDB" id="2381017at2"/>
<dbReference type="STRING" id="1121326.CLMAG_29630"/>
<dbReference type="InterPro" id="IPR054845">
    <property type="entry name" value="Exosporium_prot_C"/>
</dbReference>
<reference evidence="2 3" key="1">
    <citation type="submission" date="2016-04" db="EMBL/GenBank/DDBJ databases">
        <title>Genome sequence of Clostridium magnum DSM 2767.</title>
        <authorList>
            <person name="Poehlein A."/>
            <person name="Uhlig R."/>
            <person name="Fischer R."/>
            <person name="Bahl H."/>
            <person name="Daniel R."/>
        </authorList>
    </citation>
    <scope>NUCLEOTIDE SEQUENCE [LARGE SCALE GENOMIC DNA]</scope>
    <source>
        <strain evidence="2 3">DSM 2767</strain>
    </source>
</reference>
<dbReference type="NCBIfam" id="NF045794">
    <property type="entry name" value="CsxC_fam"/>
    <property type="match status" value="1"/>
</dbReference>
<proteinExistence type="predicted"/>
<dbReference type="InterPro" id="IPR057174">
    <property type="entry name" value="DUF7852"/>
</dbReference>
<sequence length="281" mass="31586">MNKENEANDNILGYVEETADSTCSCSQSESECAPQRWCGKVVDAKTEPGCENTPVVPKTIDKGLFVTKIPIVLAEANVSIPIMAELKLEDNAIEIKRIKKNVYVTQCHLLPTDPCDTTGTLFIEGFIRKNIEYATEECSNDEVICGRIKHCTFKVPFKCTTTVCFFRKPVLRGPIFLQNPPTTEAEIFQDTLKSCDVCREPVIGKDPCQQNFKTTEFFNEPIFCELVKAIFNEADIHNCPQTSCTDPTEQSFRKITEKVLLTLKIKVLQKQQVALNAEDLC</sequence>